<organism evidence="2 3">
    <name type="scientific">Lentzea atacamensis</name>
    <dbReference type="NCBI Taxonomy" id="531938"/>
    <lineage>
        <taxon>Bacteria</taxon>
        <taxon>Bacillati</taxon>
        <taxon>Actinomycetota</taxon>
        <taxon>Actinomycetes</taxon>
        <taxon>Pseudonocardiales</taxon>
        <taxon>Pseudonocardiaceae</taxon>
        <taxon>Lentzea</taxon>
    </lineage>
</organism>
<sequence>MRFGDGDPRQLTVQQPRDPPLPGLWAAVAGDERAVAESGGVAQIDVAVAAHELRQHLDEGGIACGVDVAAVGQVLPDRP</sequence>
<dbReference type="RefSeq" id="WP_109642245.1">
    <property type="nucleotide sequence ID" value="NZ_QGHB01000023.1"/>
</dbReference>
<gene>
    <name evidence="2" type="ORF">C8D88_12311</name>
</gene>
<evidence type="ECO:0000313" key="3">
    <source>
        <dbReference type="Proteomes" id="UP000246005"/>
    </source>
</evidence>
<accession>A0A316HK42</accession>
<reference evidence="2 3" key="1">
    <citation type="submission" date="2018-05" db="EMBL/GenBank/DDBJ databases">
        <title>Genomic Encyclopedia of Type Strains, Phase IV (KMG-IV): sequencing the most valuable type-strain genomes for metagenomic binning, comparative biology and taxonomic classification.</title>
        <authorList>
            <person name="Goeker M."/>
        </authorList>
    </citation>
    <scope>NUCLEOTIDE SEQUENCE [LARGE SCALE GENOMIC DNA]</scope>
    <source>
        <strain evidence="2 3">DSM 45480</strain>
    </source>
</reference>
<dbReference type="EMBL" id="QGHB01000023">
    <property type="protein sequence ID" value="PWK80647.1"/>
    <property type="molecule type" value="Genomic_DNA"/>
</dbReference>
<feature type="region of interest" description="Disordered" evidence="1">
    <location>
        <begin position="1"/>
        <end position="22"/>
    </location>
</feature>
<comment type="caution">
    <text evidence="2">The sequence shown here is derived from an EMBL/GenBank/DDBJ whole genome shotgun (WGS) entry which is preliminary data.</text>
</comment>
<dbReference type="AlphaFoldDB" id="A0A316HK42"/>
<name>A0A316HK42_9PSEU</name>
<dbReference type="Proteomes" id="UP000246005">
    <property type="component" value="Unassembled WGS sequence"/>
</dbReference>
<evidence type="ECO:0000313" key="2">
    <source>
        <dbReference type="EMBL" id="PWK80647.1"/>
    </source>
</evidence>
<proteinExistence type="predicted"/>
<protein>
    <submittedName>
        <fullName evidence="2">Uncharacterized protein</fullName>
    </submittedName>
</protein>
<evidence type="ECO:0000256" key="1">
    <source>
        <dbReference type="SAM" id="MobiDB-lite"/>
    </source>
</evidence>